<sequence>MTPRAACYLYLFHLCLFPDLFSPHHCSYKTDILTIFYSYTFLRFYKFTENSREETLHFQAHFGMGLVRGTRVCAWCGGVGGGGWGGGAVVWRLVTKHTFL</sequence>
<reference evidence="1 2" key="1">
    <citation type="submission" date="2012-03" db="EMBL/GenBank/DDBJ databases">
        <title>The Genome Sequence of Bartonella elizabethae F9251.</title>
        <authorList>
            <consortium name="The Broad Institute Genome Sequencing Platform"/>
            <consortium name="The Broad Institute Genome Sequencing Center for Infectious Disease"/>
            <person name="Feldgarden M."/>
            <person name="Kirby J."/>
            <person name="Kosoy M."/>
            <person name="Birtles R."/>
            <person name="Probert W.S."/>
            <person name="Chiaraviglio L."/>
            <person name="Young S.K."/>
            <person name="Zeng Q."/>
            <person name="Gargeya S."/>
            <person name="Fitzgerald M."/>
            <person name="Haas B."/>
            <person name="Abouelleil A."/>
            <person name="Alvarado L."/>
            <person name="Arachchi H.M."/>
            <person name="Berlin A."/>
            <person name="Chapman S.B."/>
            <person name="Gearin G."/>
            <person name="Goldberg J."/>
            <person name="Griggs A."/>
            <person name="Gujja S."/>
            <person name="Hansen M."/>
            <person name="Heiman D."/>
            <person name="Howarth C."/>
            <person name="Larimer J."/>
            <person name="Lui A."/>
            <person name="MacDonald P.J.P."/>
            <person name="McCowen C."/>
            <person name="Montmayeur A."/>
            <person name="Murphy C."/>
            <person name="Neiman D."/>
            <person name="Pearson M."/>
            <person name="Priest M."/>
            <person name="Roberts A."/>
            <person name="Saif S."/>
            <person name="Shea T."/>
            <person name="Sisk P."/>
            <person name="Stolte C."/>
            <person name="Sykes S."/>
            <person name="Wortman J."/>
            <person name="Nusbaum C."/>
            <person name="Birren B."/>
        </authorList>
    </citation>
    <scope>NUCLEOTIDE SEQUENCE [LARGE SCALE GENOMIC DNA]</scope>
    <source>
        <strain evidence="1 2">F9251</strain>
    </source>
</reference>
<dbReference type="AlphaFoldDB" id="J0RD94"/>
<evidence type="ECO:0000313" key="2">
    <source>
        <dbReference type="Proteomes" id="UP000008941"/>
    </source>
</evidence>
<organism evidence="1 2">
    <name type="scientific">Bartonella elizabethae F9251 = ATCC 49927</name>
    <dbReference type="NCBI Taxonomy" id="1094555"/>
    <lineage>
        <taxon>Bacteria</taxon>
        <taxon>Pseudomonadati</taxon>
        <taxon>Pseudomonadota</taxon>
        <taxon>Alphaproteobacteria</taxon>
        <taxon>Hyphomicrobiales</taxon>
        <taxon>Bartonellaceae</taxon>
        <taxon>Bartonella</taxon>
    </lineage>
</organism>
<accession>J0RD94</accession>
<dbReference type="HOGENOM" id="CLU_2300208_0_0_5"/>
<evidence type="ECO:0000313" key="1">
    <source>
        <dbReference type="EMBL" id="EJF93844.1"/>
    </source>
</evidence>
<name>J0RD94_BAREL</name>
<comment type="caution">
    <text evidence="1">The sequence shown here is derived from an EMBL/GenBank/DDBJ whole genome shotgun (WGS) entry which is preliminary data.</text>
</comment>
<gene>
    <name evidence="1" type="ORF">MEE_01444</name>
</gene>
<dbReference type="PATRIC" id="fig|1094555.3.peg.1637"/>
<proteinExistence type="predicted"/>
<dbReference type="Proteomes" id="UP000008941">
    <property type="component" value="Unassembled WGS sequence"/>
</dbReference>
<protein>
    <submittedName>
        <fullName evidence="1">Uncharacterized protein</fullName>
    </submittedName>
</protein>
<dbReference type="EMBL" id="AIMF01000024">
    <property type="protein sequence ID" value="EJF93844.1"/>
    <property type="molecule type" value="Genomic_DNA"/>
</dbReference>